<name>A0A165IM21_9BASI</name>
<dbReference type="AlphaFoldDB" id="A0A165IM21"/>
<dbReference type="EMBL" id="KV423928">
    <property type="protein sequence ID" value="KZT60751.1"/>
    <property type="molecule type" value="Genomic_DNA"/>
</dbReference>
<dbReference type="Pfam" id="PF05577">
    <property type="entry name" value="Peptidase_S28"/>
    <property type="match status" value="2"/>
</dbReference>
<dbReference type="GO" id="GO:0006508">
    <property type="term" value="P:proteolysis"/>
    <property type="evidence" value="ECO:0007669"/>
    <property type="project" value="UniProtKB-KW"/>
</dbReference>
<dbReference type="GO" id="GO:0070008">
    <property type="term" value="F:serine-type exopeptidase activity"/>
    <property type="evidence" value="ECO:0007669"/>
    <property type="project" value="InterPro"/>
</dbReference>
<sequence length="551" mass="60692">MLASVITGLVCLAAAAGVSASQPEARDYSSIGVGPYWVDMPVDHFGGYNATFKNRYWVNATYYKPGGPVVLFDSGEQDAEPLLGYYLQDYHGISAAMATAKEFGGVAILWEHRYYGKSLPFPVNANTTGIQYQYLTTEQALEDVVYFAKQFSVDGIDDSLKPGDTPWIWIGGSYPGARGALIRVRNPEIFYAVWASSAVVQAQVDFWQYYAQAERSLARNCSADWVAITKYGDTVLSQNTTDATYLKYRILRATAGKPGGNATLADKVTWAQAEALSYSSAMSQLRVALGSYQYFGFQASIQPFCDLLESFNNTGVPTWDNSDTSVQVPFSSEAGIAATYGIDKLVDAWLVAIWELDRDSLPGSPLPSDPTGRSWTWQYCTEWGYYQIANADNPHNIISVSRTYNSSQASCLTAFKNSTGLMPSTPNVDAINKYGGWNMTPSNVMFTNGQFDPWRSVTMDSPEPEAPHRNVTTTIPKCNTPPANNDVFGITHANMVHVSDQRVLLTPDANHTNFHTVGFYSPIATEPFYSGMGLFGMALREWLPCFEQHSV</sequence>
<evidence type="ECO:0000313" key="7">
    <source>
        <dbReference type="EMBL" id="KZT60751.1"/>
    </source>
</evidence>
<protein>
    <submittedName>
        <fullName evidence="7">Peptidase S28</fullName>
    </submittedName>
</protein>
<keyword evidence="5" id="KW-0325">Glycoprotein</keyword>
<keyword evidence="4" id="KW-0378">Hydrolase</keyword>
<reference evidence="7 8" key="1">
    <citation type="journal article" date="2016" name="Mol. Biol. Evol.">
        <title>Comparative Genomics of Early-Diverging Mushroom-Forming Fungi Provides Insights into the Origins of Lignocellulose Decay Capabilities.</title>
        <authorList>
            <person name="Nagy L.G."/>
            <person name="Riley R."/>
            <person name="Tritt A."/>
            <person name="Adam C."/>
            <person name="Daum C."/>
            <person name="Floudas D."/>
            <person name="Sun H."/>
            <person name="Yadav J.S."/>
            <person name="Pangilinan J."/>
            <person name="Larsson K.H."/>
            <person name="Matsuura K."/>
            <person name="Barry K."/>
            <person name="Labutti K."/>
            <person name="Kuo R."/>
            <person name="Ohm R.A."/>
            <person name="Bhattacharya S.S."/>
            <person name="Shirouzu T."/>
            <person name="Yoshinaga Y."/>
            <person name="Martin F.M."/>
            <person name="Grigoriev I.V."/>
            <person name="Hibbett D.S."/>
        </authorList>
    </citation>
    <scope>NUCLEOTIDE SEQUENCE [LARGE SCALE GENOMIC DNA]</scope>
    <source>
        <strain evidence="7 8">HHB12733</strain>
    </source>
</reference>
<evidence type="ECO:0000256" key="5">
    <source>
        <dbReference type="ARBA" id="ARBA00023180"/>
    </source>
</evidence>
<dbReference type="PANTHER" id="PTHR11010">
    <property type="entry name" value="PROTEASE S28 PRO-X CARBOXYPEPTIDASE-RELATED"/>
    <property type="match status" value="1"/>
</dbReference>
<feature type="chain" id="PRO_5007859376" evidence="6">
    <location>
        <begin position="21"/>
        <end position="551"/>
    </location>
</feature>
<comment type="similarity">
    <text evidence="1">Belongs to the peptidase S28 family.</text>
</comment>
<dbReference type="Proteomes" id="UP000076842">
    <property type="component" value="Unassembled WGS sequence"/>
</dbReference>
<dbReference type="Gene3D" id="3.40.50.1820">
    <property type="entry name" value="alpha/beta hydrolase"/>
    <property type="match status" value="2"/>
</dbReference>
<keyword evidence="2" id="KW-0645">Protease</keyword>
<organism evidence="7 8">
    <name type="scientific">Calocera cornea HHB12733</name>
    <dbReference type="NCBI Taxonomy" id="1353952"/>
    <lineage>
        <taxon>Eukaryota</taxon>
        <taxon>Fungi</taxon>
        <taxon>Dikarya</taxon>
        <taxon>Basidiomycota</taxon>
        <taxon>Agaricomycotina</taxon>
        <taxon>Dacrymycetes</taxon>
        <taxon>Dacrymycetales</taxon>
        <taxon>Dacrymycetaceae</taxon>
        <taxon>Calocera</taxon>
    </lineage>
</organism>
<gene>
    <name evidence="7" type="ORF">CALCODRAFT_480417</name>
</gene>
<dbReference type="OrthoDB" id="1735038at2759"/>
<dbReference type="SUPFAM" id="SSF53474">
    <property type="entry name" value="alpha/beta-Hydrolases"/>
    <property type="match status" value="1"/>
</dbReference>
<dbReference type="GO" id="GO:0008239">
    <property type="term" value="F:dipeptidyl-peptidase activity"/>
    <property type="evidence" value="ECO:0007669"/>
    <property type="project" value="TreeGrafter"/>
</dbReference>
<evidence type="ECO:0000313" key="8">
    <source>
        <dbReference type="Proteomes" id="UP000076842"/>
    </source>
</evidence>
<keyword evidence="3 6" id="KW-0732">Signal</keyword>
<accession>A0A165IM21</accession>
<evidence type="ECO:0000256" key="6">
    <source>
        <dbReference type="SAM" id="SignalP"/>
    </source>
</evidence>
<dbReference type="InterPro" id="IPR008758">
    <property type="entry name" value="Peptidase_S28"/>
</dbReference>
<keyword evidence="8" id="KW-1185">Reference proteome</keyword>
<dbReference type="PANTHER" id="PTHR11010:SF109">
    <property type="entry name" value="PEPTIDASE, FAMILY S28, PUTATIVE (AFU_ORTHOLOGUE AFUA_4G03790)-RELATED"/>
    <property type="match status" value="1"/>
</dbReference>
<evidence type="ECO:0000256" key="1">
    <source>
        <dbReference type="ARBA" id="ARBA00011079"/>
    </source>
</evidence>
<dbReference type="InterPro" id="IPR029058">
    <property type="entry name" value="AB_hydrolase_fold"/>
</dbReference>
<evidence type="ECO:0000256" key="2">
    <source>
        <dbReference type="ARBA" id="ARBA00022670"/>
    </source>
</evidence>
<evidence type="ECO:0000256" key="4">
    <source>
        <dbReference type="ARBA" id="ARBA00022801"/>
    </source>
</evidence>
<evidence type="ECO:0000256" key="3">
    <source>
        <dbReference type="ARBA" id="ARBA00022729"/>
    </source>
</evidence>
<feature type="signal peptide" evidence="6">
    <location>
        <begin position="1"/>
        <end position="20"/>
    </location>
</feature>
<proteinExistence type="inferred from homology"/>
<dbReference type="InParanoid" id="A0A165IM21"/>